<dbReference type="InterPro" id="IPR035093">
    <property type="entry name" value="RelE/ParE_toxin_dom_sf"/>
</dbReference>
<dbReference type="STRING" id="48467.SAMN02745166_00276"/>
<dbReference type="RefSeq" id="WP_078811504.1">
    <property type="nucleotide sequence ID" value="NZ_FUYE01000001.1"/>
</dbReference>
<evidence type="ECO:0008006" key="3">
    <source>
        <dbReference type="Google" id="ProtNLM"/>
    </source>
</evidence>
<dbReference type="OrthoDB" id="7173315at2"/>
<keyword evidence="2" id="KW-1185">Reference proteome</keyword>
<dbReference type="Proteomes" id="UP000190774">
    <property type="component" value="Unassembled WGS sequence"/>
</dbReference>
<evidence type="ECO:0000313" key="2">
    <source>
        <dbReference type="Proteomes" id="UP000190774"/>
    </source>
</evidence>
<accession>A0A1T4WJ77</accession>
<dbReference type="Gene3D" id="3.30.2310.20">
    <property type="entry name" value="RelE-like"/>
    <property type="match status" value="1"/>
</dbReference>
<name>A0A1T4WJ77_9BACT</name>
<protein>
    <recommendedName>
        <fullName evidence="3">ParE toxin of type II toxin-antitoxin system, parDE</fullName>
    </recommendedName>
</protein>
<proteinExistence type="predicted"/>
<dbReference type="EMBL" id="FUYE01000001">
    <property type="protein sequence ID" value="SKA76958.1"/>
    <property type="molecule type" value="Genomic_DNA"/>
</dbReference>
<reference evidence="2" key="1">
    <citation type="submission" date="2017-02" db="EMBL/GenBank/DDBJ databases">
        <authorList>
            <person name="Varghese N."/>
            <person name="Submissions S."/>
        </authorList>
    </citation>
    <scope>NUCLEOTIDE SEQUENCE [LARGE SCALE GENOMIC DNA]</scope>
    <source>
        <strain evidence="2">ATCC 700200</strain>
    </source>
</reference>
<evidence type="ECO:0000313" key="1">
    <source>
        <dbReference type="EMBL" id="SKA76958.1"/>
    </source>
</evidence>
<organism evidence="1 2">
    <name type="scientific">Prosthecobacter debontii</name>
    <dbReference type="NCBI Taxonomy" id="48467"/>
    <lineage>
        <taxon>Bacteria</taxon>
        <taxon>Pseudomonadati</taxon>
        <taxon>Verrucomicrobiota</taxon>
        <taxon>Verrucomicrobiia</taxon>
        <taxon>Verrucomicrobiales</taxon>
        <taxon>Verrucomicrobiaceae</taxon>
        <taxon>Prosthecobacter</taxon>
    </lineage>
</organism>
<sequence>MPAKIYPSAEERILEIWDYSKEQWGEKQTNAYVSELVAEIERVAGQRHRWRPFLDDELTGGYFFSLSASLHLLS</sequence>
<gene>
    <name evidence="1" type="ORF">SAMN02745166_00276</name>
</gene>
<dbReference type="AlphaFoldDB" id="A0A1T4WJ77"/>